<evidence type="ECO:0000256" key="6">
    <source>
        <dbReference type="ARBA" id="ARBA00029467"/>
    </source>
</evidence>
<comment type="similarity">
    <text evidence="6">Belongs to the DESIGUAL family.</text>
</comment>
<evidence type="ECO:0000256" key="1">
    <source>
        <dbReference type="ARBA" id="ARBA00004127"/>
    </source>
</evidence>
<dbReference type="Pfam" id="PF06749">
    <property type="entry name" value="DUF1218"/>
    <property type="match status" value="1"/>
</dbReference>
<dbReference type="InterPro" id="IPR009606">
    <property type="entry name" value="DEAL/Modifying_wall_lignin1/2"/>
</dbReference>
<evidence type="ECO:0000256" key="5">
    <source>
        <dbReference type="ARBA" id="ARBA00023136"/>
    </source>
</evidence>
<protein>
    <submittedName>
        <fullName evidence="9">Uncharacterized protein</fullName>
    </submittedName>
</protein>
<gene>
    <name evidence="9" type="ORF">SAY86_011022</name>
</gene>
<proteinExistence type="inferred from homology"/>
<dbReference type="InterPro" id="IPR052222">
    <property type="entry name" value="DESIGUAL"/>
</dbReference>
<dbReference type="GO" id="GO:0012505">
    <property type="term" value="C:endomembrane system"/>
    <property type="evidence" value="ECO:0007669"/>
    <property type="project" value="UniProtKB-SubCell"/>
</dbReference>
<evidence type="ECO:0000256" key="4">
    <source>
        <dbReference type="ARBA" id="ARBA00022989"/>
    </source>
</evidence>
<name>A0AAN7R0I7_TRANT</name>
<feature type="transmembrane region" description="Helical" evidence="7">
    <location>
        <begin position="48"/>
        <end position="67"/>
    </location>
</feature>
<evidence type="ECO:0000256" key="7">
    <source>
        <dbReference type="SAM" id="Phobius"/>
    </source>
</evidence>
<feature type="signal peptide" evidence="8">
    <location>
        <begin position="1"/>
        <end position="20"/>
    </location>
</feature>
<dbReference type="Proteomes" id="UP001346149">
    <property type="component" value="Unassembled WGS sequence"/>
</dbReference>
<comment type="caution">
    <text evidence="9">The sequence shown here is derived from an EMBL/GenBank/DDBJ whole genome shotgun (WGS) entry which is preliminary data.</text>
</comment>
<comment type="subcellular location">
    <subcellularLocation>
        <location evidence="1">Endomembrane system</location>
        <topology evidence="1">Multi-pass membrane protein</topology>
    </subcellularLocation>
</comment>
<keyword evidence="3 8" id="KW-0732">Signal</keyword>
<evidence type="ECO:0000313" key="10">
    <source>
        <dbReference type="Proteomes" id="UP001346149"/>
    </source>
</evidence>
<evidence type="ECO:0000256" key="3">
    <source>
        <dbReference type="ARBA" id="ARBA00022729"/>
    </source>
</evidence>
<dbReference type="EMBL" id="JAXQNO010000012">
    <property type="protein sequence ID" value="KAK4787189.1"/>
    <property type="molecule type" value="Genomic_DNA"/>
</dbReference>
<feature type="chain" id="PRO_5042821405" evidence="8">
    <location>
        <begin position="21"/>
        <end position="149"/>
    </location>
</feature>
<dbReference type="AlphaFoldDB" id="A0AAN7R0I7"/>
<keyword evidence="10" id="KW-1185">Reference proteome</keyword>
<keyword evidence="5 7" id="KW-0472">Membrane</keyword>
<accession>A0AAN7R0I7</accession>
<reference evidence="9 10" key="1">
    <citation type="journal article" date="2023" name="Hortic Res">
        <title>Pangenome of water caltrop reveals structural variations and asymmetric subgenome divergence after allopolyploidization.</title>
        <authorList>
            <person name="Zhang X."/>
            <person name="Chen Y."/>
            <person name="Wang L."/>
            <person name="Yuan Y."/>
            <person name="Fang M."/>
            <person name="Shi L."/>
            <person name="Lu R."/>
            <person name="Comes H.P."/>
            <person name="Ma Y."/>
            <person name="Chen Y."/>
            <person name="Huang G."/>
            <person name="Zhou Y."/>
            <person name="Zheng Z."/>
            <person name="Qiu Y."/>
        </authorList>
    </citation>
    <scope>NUCLEOTIDE SEQUENCE [LARGE SCALE GENOMIC DNA]</scope>
    <source>
        <strain evidence="9">F231</strain>
    </source>
</reference>
<feature type="transmembrane region" description="Helical" evidence="7">
    <location>
        <begin position="119"/>
        <end position="140"/>
    </location>
</feature>
<evidence type="ECO:0000313" key="9">
    <source>
        <dbReference type="EMBL" id="KAK4787189.1"/>
    </source>
</evidence>
<evidence type="ECO:0000256" key="2">
    <source>
        <dbReference type="ARBA" id="ARBA00022692"/>
    </source>
</evidence>
<organism evidence="9 10">
    <name type="scientific">Trapa natans</name>
    <name type="common">Water chestnut</name>
    <dbReference type="NCBI Taxonomy" id="22666"/>
    <lineage>
        <taxon>Eukaryota</taxon>
        <taxon>Viridiplantae</taxon>
        <taxon>Streptophyta</taxon>
        <taxon>Embryophyta</taxon>
        <taxon>Tracheophyta</taxon>
        <taxon>Spermatophyta</taxon>
        <taxon>Magnoliopsida</taxon>
        <taxon>eudicotyledons</taxon>
        <taxon>Gunneridae</taxon>
        <taxon>Pentapetalae</taxon>
        <taxon>rosids</taxon>
        <taxon>malvids</taxon>
        <taxon>Myrtales</taxon>
        <taxon>Lythraceae</taxon>
        <taxon>Trapa</taxon>
    </lineage>
</organism>
<sequence>MGKLGIIICLVILSLDAGAGLVSFQAENAHNKAKRMKFVLVECKKPSPAAFMLGLVAAALLVVAHILANVIGRCSCMQLAVACNICNWIIFLAGFFMIAVGTMTNHKSRTSCGLVLPSLFWVGGFVCFLHGITSVIYYVLAKHGFCCSF</sequence>
<feature type="transmembrane region" description="Helical" evidence="7">
    <location>
        <begin position="79"/>
        <end position="99"/>
    </location>
</feature>
<keyword evidence="2 7" id="KW-0812">Transmembrane</keyword>
<dbReference type="PANTHER" id="PTHR31769">
    <property type="entry name" value="OS07G0462200 PROTEIN-RELATED"/>
    <property type="match status" value="1"/>
</dbReference>
<keyword evidence="4 7" id="KW-1133">Transmembrane helix</keyword>
<evidence type="ECO:0000256" key="8">
    <source>
        <dbReference type="SAM" id="SignalP"/>
    </source>
</evidence>